<keyword evidence="3" id="KW-1185">Reference proteome</keyword>
<dbReference type="AlphaFoldDB" id="A0A4R3VSU6"/>
<dbReference type="GO" id="GO:0008757">
    <property type="term" value="F:S-adenosylmethionine-dependent methyltransferase activity"/>
    <property type="evidence" value="ECO:0007669"/>
    <property type="project" value="InterPro"/>
</dbReference>
<evidence type="ECO:0000259" key="1">
    <source>
        <dbReference type="Pfam" id="PF08241"/>
    </source>
</evidence>
<dbReference type="InterPro" id="IPR013216">
    <property type="entry name" value="Methyltransf_11"/>
</dbReference>
<protein>
    <submittedName>
        <fullName evidence="2">Methyltransferase family protein</fullName>
    </submittedName>
</protein>
<dbReference type="InterPro" id="IPR029063">
    <property type="entry name" value="SAM-dependent_MTases_sf"/>
</dbReference>
<evidence type="ECO:0000313" key="2">
    <source>
        <dbReference type="EMBL" id="TCV08269.1"/>
    </source>
</evidence>
<sequence>MTQEKENLLREIALQLSHPQGPKGVEIADMMHETNIGMISAAIQLLQLEPHDTVLELGHGNGKHIPLLFNQQNSISYCGLEISELMHTSASQAIADLYPEQVRFHLYNGNNLPWQAHTFTKIFTVNTVYFWENPIEMLEEIYRVLQAQGRFCLTFAHKDFMQTLPFTKYNFTLYNPSDIKNIITQTAFRIFTEKPQVEKIKNNAGEFIPRNFTTFVLTK</sequence>
<accession>A0A4R3VSU6</accession>
<dbReference type="Proteomes" id="UP000295197">
    <property type="component" value="Unassembled WGS sequence"/>
</dbReference>
<name>A0A4R3VSU6_9SPHI</name>
<gene>
    <name evidence="2" type="ORF">EDC17_10456</name>
</gene>
<evidence type="ECO:0000313" key="3">
    <source>
        <dbReference type="Proteomes" id="UP000295197"/>
    </source>
</evidence>
<reference evidence="2 3" key="1">
    <citation type="submission" date="2019-03" db="EMBL/GenBank/DDBJ databases">
        <title>Genomic Encyclopedia of Type Strains, Phase IV (KMG-IV): sequencing the most valuable type-strain genomes for metagenomic binning, comparative biology and taxonomic classification.</title>
        <authorList>
            <person name="Goeker M."/>
        </authorList>
    </citation>
    <scope>NUCLEOTIDE SEQUENCE [LARGE SCALE GENOMIC DNA]</scope>
    <source>
        <strain evidence="2 3">DSM 22362</strain>
    </source>
</reference>
<organism evidence="2 3">
    <name type="scientific">Sphingobacterium alimentarium</name>
    <dbReference type="NCBI Taxonomy" id="797292"/>
    <lineage>
        <taxon>Bacteria</taxon>
        <taxon>Pseudomonadati</taxon>
        <taxon>Bacteroidota</taxon>
        <taxon>Sphingobacteriia</taxon>
        <taxon>Sphingobacteriales</taxon>
        <taxon>Sphingobacteriaceae</taxon>
        <taxon>Sphingobacterium</taxon>
    </lineage>
</organism>
<feature type="domain" description="Methyltransferase type 11" evidence="1">
    <location>
        <begin position="55"/>
        <end position="152"/>
    </location>
</feature>
<dbReference type="EMBL" id="SMBZ01000045">
    <property type="protein sequence ID" value="TCV08269.1"/>
    <property type="molecule type" value="Genomic_DNA"/>
</dbReference>
<proteinExistence type="predicted"/>
<dbReference type="GO" id="GO:0032259">
    <property type="term" value="P:methylation"/>
    <property type="evidence" value="ECO:0007669"/>
    <property type="project" value="UniProtKB-KW"/>
</dbReference>
<dbReference type="CDD" id="cd02440">
    <property type="entry name" value="AdoMet_MTases"/>
    <property type="match status" value="1"/>
</dbReference>
<keyword evidence="2" id="KW-0489">Methyltransferase</keyword>
<dbReference type="RefSeq" id="WP_132778626.1">
    <property type="nucleotide sequence ID" value="NZ_SMBZ01000045.1"/>
</dbReference>
<dbReference type="SUPFAM" id="SSF53335">
    <property type="entry name" value="S-adenosyl-L-methionine-dependent methyltransferases"/>
    <property type="match status" value="1"/>
</dbReference>
<dbReference type="Gene3D" id="3.40.50.150">
    <property type="entry name" value="Vaccinia Virus protein VP39"/>
    <property type="match status" value="1"/>
</dbReference>
<dbReference type="Pfam" id="PF08241">
    <property type="entry name" value="Methyltransf_11"/>
    <property type="match status" value="1"/>
</dbReference>
<keyword evidence="2" id="KW-0808">Transferase</keyword>
<comment type="caution">
    <text evidence="2">The sequence shown here is derived from an EMBL/GenBank/DDBJ whole genome shotgun (WGS) entry which is preliminary data.</text>
</comment>
<dbReference type="OrthoDB" id="9770553at2"/>